<evidence type="ECO:0000313" key="2">
    <source>
        <dbReference type="Proteomes" id="UP000000763"/>
    </source>
</evidence>
<organism evidence="1 2">
    <name type="scientific">Oryza sativa subsp. japonica</name>
    <name type="common">Rice</name>
    <dbReference type="NCBI Taxonomy" id="39947"/>
    <lineage>
        <taxon>Eukaryota</taxon>
        <taxon>Viridiplantae</taxon>
        <taxon>Streptophyta</taxon>
        <taxon>Embryophyta</taxon>
        <taxon>Tracheophyta</taxon>
        <taxon>Spermatophyta</taxon>
        <taxon>Magnoliopsida</taxon>
        <taxon>Liliopsida</taxon>
        <taxon>Poales</taxon>
        <taxon>Poaceae</taxon>
        <taxon>BOP clade</taxon>
        <taxon>Oryzoideae</taxon>
        <taxon>Oryzeae</taxon>
        <taxon>Oryzinae</taxon>
        <taxon>Oryza</taxon>
        <taxon>Oryza sativa</taxon>
    </lineage>
</organism>
<protein>
    <submittedName>
        <fullName evidence="1">Os02g0523900 protein</fullName>
    </submittedName>
</protein>
<evidence type="ECO:0000313" key="1">
    <source>
        <dbReference type="EMBL" id="BAH91722.1"/>
    </source>
</evidence>
<reference evidence="1 2" key="1">
    <citation type="journal article" date="2005" name="Nature">
        <title>The map-based sequence of the rice genome.</title>
        <authorList>
            <consortium name="International rice genome sequencing project (IRGSP)"/>
            <person name="Matsumoto T."/>
            <person name="Wu J."/>
            <person name="Kanamori H."/>
            <person name="Katayose Y."/>
            <person name="Fujisawa M."/>
            <person name="Namiki N."/>
            <person name="Mizuno H."/>
            <person name="Yamamoto K."/>
            <person name="Antonio B.A."/>
            <person name="Baba T."/>
            <person name="Sakata K."/>
            <person name="Nagamura Y."/>
            <person name="Aoki H."/>
            <person name="Arikawa K."/>
            <person name="Arita K."/>
            <person name="Bito T."/>
            <person name="Chiden Y."/>
            <person name="Fujitsuka N."/>
            <person name="Fukunaka R."/>
            <person name="Hamada M."/>
            <person name="Harada C."/>
            <person name="Hayashi A."/>
            <person name="Hijishita S."/>
            <person name="Honda M."/>
            <person name="Hosokawa S."/>
            <person name="Ichikawa Y."/>
            <person name="Idonuma A."/>
            <person name="Iijima M."/>
            <person name="Ikeda M."/>
            <person name="Ikeno M."/>
            <person name="Ito K."/>
            <person name="Ito S."/>
            <person name="Ito T."/>
            <person name="Ito Y."/>
            <person name="Ito Y."/>
            <person name="Iwabuchi A."/>
            <person name="Kamiya K."/>
            <person name="Karasawa W."/>
            <person name="Kurita K."/>
            <person name="Katagiri S."/>
            <person name="Kikuta A."/>
            <person name="Kobayashi H."/>
            <person name="Kobayashi N."/>
            <person name="Machita K."/>
            <person name="Maehara T."/>
            <person name="Masukawa M."/>
            <person name="Mizubayashi T."/>
            <person name="Mukai Y."/>
            <person name="Nagasaki H."/>
            <person name="Nagata Y."/>
            <person name="Naito S."/>
            <person name="Nakashima M."/>
            <person name="Nakama Y."/>
            <person name="Nakamichi Y."/>
            <person name="Nakamura M."/>
            <person name="Meguro A."/>
            <person name="Negishi M."/>
            <person name="Ohta I."/>
            <person name="Ohta T."/>
            <person name="Okamoto M."/>
            <person name="Ono N."/>
            <person name="Saji S."/>
            <person name="Sakaguchi M."/>
            <person name="Sakai K."/>
            <person name="Shibata M."/>
            <person name="Shimokawa T."/>
            <person name="Song J."/>
            <person name="Takazaki Y."/>
            <person name="Terasawa K."/>
            <person name="Tsugane M."/>
            <person name="Tsuji K."/>
            <person name="Ueda S."/>
            <person name="Waki K."/>
            <person name="Yamagata H."/>
            <person name="Yamamoto M."/>
            <person name="Yamamoto S."/>
            <person name="Yamane H."/>
            <person name="Yoshiki S."/>
            <person name="Yoshihara R."/>
            <person name="Yukawa K."/>
            <person name="Zhong H."/>
            <person name="Yano M."/>
            <person name="Yuan Q."/>
            <person name="Ouyang S."/>
            <person name="Liu J."/>
            <person name="Jones K.M."/>
            <person name="Gansberger K."/>
            <person name="Moffat K."/>
            <person name="Hill J."/>
            <person name="Bera J."/>
            <person name="Fadrosh D."/>
            <person name="Jin S."/>
            <person name="Johri S."/>
            <person name="Kim M."/>
            <person name="Overton L."/>
            <person name="Reardon M."/>
            <person name="Tsitrin T."/>
            <person name="Vuong H."/>
            <person name="Weaver B."/>
            <person name="Ciecko A."/>
            <person name="Tallon L."/>
            <person name="Jackson J."/>
            <person name="Pai G."/>
            <person name="Aken S.V."/>
            <person name="Utterback T."/>
            <person name="Reidmuller S."/>
            <person name="Feldblyum T."/>
            <person name="Hsiao J."/>
            <person name="Zismann V."/>
            <person name="Iobst S."/>
            <person name="de Vazeille A.R."/>
            <person name="Buell C.R."/>
            <person name="Ying K."/>
            <person name="Li Y."/>
            <person name="Lu T."/>
            <person name="Huang Y."/>
            <person name="Zhao Q."/>
            <person name="Feng Q."/>
            <person name="Zhang L."/>
            <person name="Zhu J."/>
            <person name="Weng Q."/>
            <person name="Mu J."/>
            <person name="Lu Y."/>
            <person name="Fan D."/>
            <person name="Liu Y."/>
            <person name="Guan J."/>
            <person name="Zhang Y."/>
            <person name="Yu S."/>
            <person name="Liu X."/>
            <person name="Zhang Y."/>
            <person name="Hong G."/>
            <person name="Han B."/>
            <person name="Choisne N."/>
            <person name="Demange N."/>
            <person name="Orjeda G."/>
            <person name="Samain S."/>
            <person name="Cattolico L."/>
            <person name="Pelletier E."/>
            <person name="Couloux A."/>
            <person name="Segurens B."/>
            <person name="Wincker P."/>
            <person name="D'Hont A."/>
            <person name="Scarpelli C."/>
            <person name="Weissenbach J."/>
            <person name="Salanoubat M."/>
            <person name="Quetier F."/>
            <person name="Yu Y."/>
            <person name="Kim H.R."/>
            <person name="Rambo T."/>
            <person name="Currie J."/>
            <person name="Collura K."/>
            <person name="Luo M."/>
            <person name="Yang T."/>
            <person name="Ammiraju J.S.S."/>
            <person name="Engler F."/>
            <person name="Soderlund C."/>
            <person name="Wing R.A."/>
            <person name="Palmer L.E."/>
            <person name="de la Bastide M."/>
            <person name="Spiegel L."/>
            <person name="Nascimento L."/>
            <person name="Zutavern T."/>
            <person name="O'Shaughnessy A."/>
            <person name="Dike S."/>
            <person name="Dedhia N."/>
            <person name="Preston R."/>
            <person name="Balija V."/>
            <person name="McCombie W.R."/>
            <person name="Chow T."/>
            <person name="Chen H."/>
            <person name="Chung M."/>
            <person name="Chen C."/>
            <person name="Shaw J."/>
            <person name="Wu H."/>
            <person name="Hsiao K."/>
            <person name="Chao Y."/>
            <person name="Chu M."/>
            <person name="Cheng C."/>
            <person name="Hour A."/>
            <person name="Lee P."/>
            <person name="Lin S."/>
            <person name="Lin Y."/>
            <person name="Liou J."/>
            <person name="Liu S."/>
            <person name="Hsing Y."/>
            <person name="Raghuvanshi S."/>
            <person name="Mohanty A."/>
            <person name="Bharti A.K."/>
            <person name="Gaur A."/>
            <person name="Gupta V."/>
            <person name="Kumar D."/>
            <person name="Ravi V."/>
            <person name="Vij S."/>
            <person name="Kapur A."/>
            <person name="Khurana P."/>
            <person name="Khurana P."/>
            <person name="Khurana J.P."/>
            <person name="Tyagi A.K."/>
            <person name="Gaikwad K."/>
            <person name="Singh A."/>
            <person name="Dalal V."/>
            <person name="Srivastava S."/>
            <person name="Dixit A."/>
            <person name="Pal A.K."/>
            <person name="Ghazi I.A."/>
            <person name="Yadav M."/>
            <person name="Pandit A."/>
            <person name="Bhargava A."/>
            <person name="Sureshbabu K."/>
            <person name="Batra K."/>
            <person name="Sharma T.R."/>
            <person name="Mohapatra T."/>
            <person name="Singh N.K."/>
            <person name="Messing J."/>
            <person name="Nelson A.B."/>
            <person name="Fuks G."/>
            <person name="Kavchok S."/>
            <person name="Keizer G."/>
            <person name="Linton E."/>
            <person name="Llaca V."/>
            <person name="Song R."/>
            <person name="Tanyolac B."/>
            <person name="Young S."/>
            <person name="Ho-Il K."/>
            <person name="Hahn J.H."/>
            <person name="Sangsakoo G."/>
            <person name="Vanavichit A."/>
            <person name="de Mattos Luiz.A.T."/>
            <person name="Zimmer P.D."/>
            <person name="Malone G."/>
            <person name="Dellagostin O."/>
            <person name="de Oliveira A.C."/>
            <person name="Bevan M."/>
            <person name="Bancroft I."/>
            <person name="Minx P."/>
            <person name="Cordum H."/>
            <person name="Wilson R."/>
            <person name="Cheng Z."/>
            <person name="Jin W."/>
            <person name="Jiang J."/>
            <person name="Leong S.A."/>
            <person name="Iwama H."/>
            <person name="Gojobori T."/>
            <person name="Itoh T."/>
            <person name="Niimura Y."/>
            <person name="Fujii Y."/>
            <person name="Habara T."/>
            <person name="Sakai H."/>
            <person name="Sato Y."/>
            <person name="Wilson G."/>
            <person name="Kumar K."/>
            <person name="McCouch S."/>
            <person name="Juretic N."/>
            <person name="Hoen D."/>
            <person name="Wright S."/>
            <person name="Bruskiewich R."/>
            <person name="Bureau T."/>
            <person name="Miyao A."/>
            <person name="Hirochika H."/>
            <person name="Nishikawa T."/>
            <person name="Kadowaki K."/>
            <person name="Sugiura M."/>
            <person name="Burr B."/>
            <person name="Sasaki T."/>
        </authorList>
    </citation>
    <scope>NUCLEOTIDE SEQUENCE [LARGE SCALE GENOMIC DNA]</scope>
    <source>
        <strain evidence="2">cv. Nipponbare</strain>
    </source>
</reference>
<dbReference type="Proteomes" id="UP000000763">
    <property type="component" value="Chromosome 2"/>
</dbReference>
<reference evidence="2" key="2">
    <citation type="journal article" date="2008" name="Nucleic Acids Res.">
        <title>The rice annotation project database (RAP-DB): 2008 update.</title>
        <authorList>
            <consortium name="The rice annotation project (RAP)"/>
        </authorList>
    </citation>
    <scope>GENOME REANNOTATION</scope>
    <source>
        <strain evidence="2">cv. Nipponbare</strain>
    </source>
</reference>
<dbReference type="EMBL" id="AP008208">
    <property type="protein sequence ID" value="BAH91722.1"/>
    <property type="molecule type" value="Genomic_DNA"/>
</dbReference>
<sequence>MATGLRRAPGHRCGDWASAAREQCSGGARGHRVQAAAASRRARAQAHDKQMFDLHTYEPPDFGGGYCGVVVQIHHPDEAATVLAVPDEVAVHPQPVVGSLVDGVVGPDVWSQPEAVDEVTPRASFSMLIVALVLQSRARPTQPQPQPAHDTIEDILVQSKSQY</sequence>
<dbReference type="KEGG" id="dosa:Os02g0523900"/>
<name>C7IYT5_ORYSJ</name>
<proteinExistence type="predicted"/>
<accession>C7IYT5</accession>
<gene>
    <name evidence="1" type="ordered locus">Os02g0523900</name>
</gene>
<dbReference type="AlphaFoldDB" id="C7IYT5"/>